<dbReference type="Pfam" id="PF03453">
    <property type="entry name" value="MoeA_N"/>
    <property type="match status" value="1"/>
</dbReference>
<comment type="catalytic activity">
    <reaction evidence="4">
        <text>adenylyl-molybdopterin + molybdate = Mo-molybdopterin + AMP + H(+)</text>
        <dbReference type="Rhea" id="RHEA:35047"/>
        <dbReference type="ChEBI" id="CHEBI:15378"/>
        <dbReference type="ChEBI" id="CHEBI:36264"/>
        <dbReference type="ChEBI" id="CHEBI:62727"/>
        <dbReference type="ChEBI" id="CHEBI:71302"/>
        <dbReference type="ChEBI" id="CHEBI:456215"/>
        <dbReference type="EC" id="2.10.1.1"/>
    </reaction>
</comment>
<dbReference type="Gene3D" id="3.40.980.10">
    <property type="entry name" value="MoaB/Mog-like domain"/>
    <property type="match status" value="1"/>
</dbReference>
<gene>
    <name evidence="7" type="ORF">ACFQ5G_54690</name>
</gene>
<dbReference type="SMART" id="SM00852">
    <property type="entry name" value="MoCF_biosynth"/>
    <property type="match status" value="1"/>
</dbReference>
<protein>
    <recommendedName>
        <fullName evidence="5">Molybdopterin molybdenumtransferase</fullName>
        <ecNumber evidence="5">2.10.1.1</ecNumber>
    </recommendedName>
</protein>
<sequence length="374" mass="37049">MSWSDAYATARDAAKPLAAELSPVVAATGRVLATAVRCERPVPAFDNAAMDGYAVAGDGPWAVRGRVLAGSAVDGGLAPGTAVEIATGALLPDGAEAVLPYEDCRVEDDLVIGVIGARRHIRRAGDALCPGTLIAPAGRVVTATIAAAALQAGAEQVLAQRPPTVTMLVTGDEVITAGSPGPGQVRDTFTGLVTAITDRAGGRLVTSQRLPDDPAALTAALAAAVTDVIVVSGSSSAGAADHLHRLLGEATATWLVRGVACRPGHPQALAVLPDGRFVVSLPGNPYAGLVAALTLLEPLVAALAGRPPASLPTATVTGPVKLMPGGVRIVPVGPDGDLAAAGPVGLHAAAAAGSLAVLPADWADGDPAVTLVVP</sequence>
<dbReference type="InterPro" id="IPR036135">
    <property type="entry name" value="MoeA_linker/N_sf"/>
</dbReference>
<dbReference type="EC" id="2.10.1.1" evidence="5"/>
<dbReference type="Gene3D" id="2.40.340.10">
    <property type="entry name" value="MoeA, C-terminal, domain IV"/>
    <property type="match status" value="1"/>
</dbReference>
<comment type="caution">
    <text evidence="7">The sequence shown here is derived from an EMBL/GenBank/DDBJ whole genome shotgun (WGS) entry which is preliminary data.</text>
</comment>
<dbReference type="CDD" id="cd00887">
    <property type="entry name" value="MoeA"/>
    <property type="match status" value="1"/>
</dbReference>
<keyword evidence="5" id="KW-0460">Magnesium</keyword>
<dbReference type="SUPFAM" id="SSF53218">
    <property type="entry name" value="Molybdenum cofactor biosynthesis proteins"/>
    <property type="match status" value="1"/>
</dbReference>
<dbReference type="InterPro" id="IPR005110">
    <property type="entry name" value="MoeA_linker/N"/>
</dbReference>
<comment type="pathway">
    <text evidence="5">Cofactor biosynthesis; molybdopterin biosynthesis.</text>
</comment>
<reference evidence="8" key="1">
    <citation type="journal article" date="2019" name="Int. J. Syst. Evol. Microbiol.">
        <title>The Global Catalogue of Microorganisms (GCM) 10K type strain sequencing project: providing services to taxonomists for standard genome sequencing and annotation.</title>
        <authorList>
            <consortium name="The Broad Institute Genomics Platform"/>
            <consortium name="The Broad Institute Genome Sequencing Center for Infectious Disease"/>
            <person name="Wu L."/>
            <person name="Ma J."/>
        </authorList>
    </citation>
    <scope>NUCLEOTIDE SEQUENCE [LARGE SCALE GENOMIC DNA]</scope>
    <source>
        <strain evidence="8">CCM 7526</strain>
    </source>
</reference>
<keyword evidence="5" id="KW-0501">Molybdenum cofactor biosynthesis</keyword>
<comment type="function">
    <text evidence="1 5">Catalyzes the insertion of molybdate into adenylated molybdopterin with the concomitant release of AMP.</text>
</comment>
<keyword evidence="3 5" id="KW-0500">Molybdenum</keyword>
<dbReference type="SUPFAM" id="SSF63882">
    <property type="entry name" value="MoeA N-terminal region -like"/>
    <property type="match status" value="1"/>
</dbReference>
<dbReference type="Pfam" id="PF00994">
    <property type="entry name" value="MoCF_biosynth"/>
    <property type="match status" value="1"/>
</dbReference>
<dbReference type="Proteomes" id="UP001597183">
    <property type="component" value="Unassembled WGS sequence"/>
</dbReference>
<organism evidence="7 8">
    <name type="scientific">Actinoplanes sichuanensis</name>
    <dbReference type="NCBI Taxonomy" id="512349"/>
    <lineage>
        <taxon>Bacteria</taxon>
        <taxon>Bacillati</taxon>
        <taxon>Actinomycetota</taxon>
        <taxon>Actinomycetes</taxon>
        <taxon>Micromonosporales</taxon>
        <taxon>Micromonosporaceae</taxon>
        <taxon>Actinoplanes</taxon>
    </lineage>
</organism>
<comment type="cofactor">
    <cofactor evidence="5">
        <name>Mg(2+)</name>
        <dbReference type="ChEBI" id="CHEBI:18420"/>
    </cofactor>
</comment>
<evidence type="ECO:0000313" key="8">
    <source>
        <dbReference type="Proteomes" id="UP001597183"/>
    </source>
</evidence>
<keyword evidence="5" id="KW-0808">Transferase</keyword>
<dbReference type="PANTHER" id="PTHR10192">
    <property type="entry name" value="MOLYBDOPTERIN BIOSYNTHESIS PROTEIN"/>
    <property type="match status" value="1"/>
</dbReference>
<keyword evidence="5" id="KW-0479">Metal-binding</keyword>
<evidence type="ECO:0000256" key="3">
    <source>
        <dbReference type="ARBA" id="ARBA00022505"/>
    </source>
</evidence>
<dbReference type="EMBL" id="JBHTMK010000083">
    <property type="protein sequence ID" value="MFD1374438.1"/>
    <property type="molecule type" value="Genomic_DNA"/>
</dbReference>
<evidence type="ECO:0000313" key="7">
    <source>
        <dbReference type="EMBL" id="MFD1374438.1"/>
    </source>
</evidence>
<dbReference type="Gene3D" id="2.170.190.11">
    <property type="entry name" value="Molybdopterin biosynthesis moea protein, domain 3"/>
    <property type="match status" value="1"/>
</dbReference>
<dbReference type="InterPro" id="IPR036425">
    <property type="entry name" value="MoaB/Mog-like_dom_sf"/>
</dbReference>
<feature type="domain" description="MoaB/Mog" evidence="6">
    <location>
        <begin position="166"/>
        <end position="302"/>
    </location>
</feature>
<dbReference type="InterPro" id="IPR036688">
    <property type="entry name" value="MoeA_C_domain_IV_sf"/>
</dbReference>
<accession>A0ABW4AV26</accession>
<dbReference type="InterPro" id="IPR001453">
    <property type="entry name" value="MoaB/Mog_dom"/>
</dbReference>
<evidence type="ECO:0000256" key="5">
    <source>
        <dbReference type="RuleBase" id="RU365090"/>
    </source>
</evidence>
<dbReference type="InterPro" id="IPR038987">
    <property type="entry name" value="MoeA-like"/>
</dbReference>
<proteinExistence type="inferred from homology"/>
<dbReference type="PANTHER" id="PTHR10192:SF5">
    <property type="entry name" value="GEPHYRIN"/>
    <property type="match status" value="1"/>
</dbReference>
<evidence type="ECO:0000256" key="1">
    <source>
        <dbReference type="ARBA" id="ARBA00002901"/>
    </source>
</evidence>
<keyword evidence="8" id="KW-1185">Reference proteome</keyword>
<name>A0ABW4AV26_9ACTN</name>
<evidence type="ECO:0000256" key="4">
    <source>
        <dbReference type="ARBA" id="ARBA00047317"/>
    </source>
</evidence>
<comment type="similarity">
    <text evidence="2 5">Belongs to the MoeA family.</text>
</comment>
<evidence type="ECO:0000256" key="2">
    <source>
        <dbReference type="ARBA" id="ARBA00010763"/>
    </source>
</evidence>
<dbReference type="Gene3D" id="3.90.105.10">
    <property type="entry name" value="Molybdopterin biosynthesis moea protein, domain 2"/>
    <property type="match status" value="1"/>
</dbReference>
<evidence type="ECO:0000259" key="6">
    <source>
        <dbReference type="SMART" id="SM00852"/>
    </source>
</evidence>